<gene>
    <name evidence="2" type="ORF">GCM10010324_18610</name>
</gene>
<accession>A0ABQ2Y7X5</accession>
<dbReference type="Proteomes" id="UP000659223">
    <property type="component" value="Unassembled WGS sequence"/>
</dbReference>
<protein>
    <recommendedName>
        <fullName evidence="4">DUF2750 domain-containing protein</fullName>
    </recommendedName>
</protein>
<keyword evidence="3" id="KW-1185">Reference proteome</keyword>
<evidence type="ECO:0000313" key="3">
    <source>
        <dbReference type="Proteomes" id="UP000659223"/>
    </source>
</evidence>
<comment type="caution">
    <text evidence="2">The sequence shown here is derived from an EMBL/GenBank/DDBJ whole genome shotgun (WGS) entry which is preliminary data.</text>
</comment>
<evidence type="ECO:0008006" key="4">
    <source>
        <dbReference type="Google" id="ProtNLM"/>
    </source>
</evidence>
<organism evidence="2 3">
    <name type="scientific">Streptomyces hiroshimensis</name>
    <dbReference type="NCBI Taxonomy" id="66424"/>
    <lineage>
        <taxon>Bacteria</taxon>
        <taxon>Bacillati</taxon>
        <taxon>Actinomycetota</taxon>
        <taxon>Actinomycetes</taxon>
        <taxon>Kitasatosporales</taxon>
        <taxon>Streptomycetaceae</taxon>
        <taxon>Streptomyces</taxon>
    </lineage>
</organism>
<proteinExistence type="predicted"/>
<dbReference type="EMBL" id="BMUT01000003">
    <property type="protein sequence ID" value="GGX73606.1"/>
    <property type="molecule type" value="Genomic_DNA"/>
</dbReference>
<name>A0ABQ2Y7X5_9ACTN</name>
<feature type="compositionally biased region" description="Basic and acidic residues" evidence="1">
    <location>
        <begin position="16"/>
        <end position="26"/>
    </location>
</feature>
<feature type="region of interest" description="Disordered" evidence="1">
    <location>
        <begin position="1"/>
        <end position="34"/>
    </location>
</feature>
<evidence type="ECO:0000313" key="2">
    <source>
        <dbReference type="EMBL" id="GGX73606.1"/>
    </source>
</evidence>
<evidence type="ECO:0000256" key="1">
    <source>
        <dbReference type="SAM" id="MobiDB-lite"/>
    </source>
</evidence>
<sequence length="177" mass="19147">MQRGGFSRVSPAAEGRAGEEGEEGHRVSGSKGYGTRPEAIRHVLEAVGDSAMLLTYAEDRAFASLSLNRFPSVGSVRLDWSGAEVIEWRDGFDPAELRRTVRAHAATDELAVVFWDNFVIPSIALDAALVADHAEAVLEWAARCWIFLADSGLLIEFQDGEGLTVARIPEPVAVLPS</sequence>
<reference evidence="3" key="1">
    <citation type="journal article" date="2019" name="Int. J. Syst. Evol. Microbiol.">
        <title>The Global Catalogue of Microorganisms (GCM) 10K type strain sequencing project: providing services to taxonomists for standard genome sequencing and annotation.</title>
        <authorList>
            <consortium name="The Broad Institute Genomics Platform"/>
            <consortium name="The Broad Institute Genome Sequencing Center for Infectious Disease"/>
            <person name="Wu L."/>
            <person name="Ma J."/>
        </authorList>
    </citation>
    <scope>NUCLEOTIDE SEQUENCE [LARGE SCALE GENOMIC DNA]</scope>
    <source>
        <strain evidence="3">JCM 4586</strain>
    </source>
</reference>